<feature type="region of interest" description="Disordered" evidence="1">
    <location>
        <begin position="53"/>
        <end position="76"/>
    </location>
</feature>
<comment type="caution">
    <text evidence="2">The sequence shown here is derived from an EMBL/GenBank/DDBJ whole genome shotgun (WGS) entry which is preliminary data.</text>
</comment>
<proteinExistence type="predicted"/>
<evidence type="ECO:0000313" key="3">
    <source>
        <dbReference type="Proteomes" id="UP001189429"/>
    </source>
</evidence>
<organism evidence="2 3">
    <name type="scientific">Prorocentrum cordatum</name>
    <dbReference type="NCBI Taxonomy" id="2364126"/>
    <lineage>
        <taxon>Eukaryota</taxon>
        <taxon>Sar</taxon>
        <taxon>Alveolata</taxon>
        <taxon>Dinophyceae</taxon>
        <taxon>Prorocentrales</taxon>
        <taxon>Prorocentraceae</taxon>
        <taxon>Prorocentrum</taxon>
    </lineage>
</organism>
<accession>A0ABN9UH60</accession>
<sequence>ESVTFPHQKSIDALGSQGWVSSSENSDRRLLVADDDFVVSSLLQPAVSAARGSALAEAPGPRGRPPSACRPGRGALSPREGRGPYEWVLWLDCGAVVAEPSLSVPSLLAPHGGRAGVATSLVISAGHWGLRPEAWLLRGSPWGRAFLRRWAAGLPGARPAAPLSERVALQHAVLPHWEAWASQEGSTVDWQGLRWPPEVQLSRALLATDAMDREDLGGGTLAVLDGGP</sequence>
<reference evidence="2" key="1">
    <citation type="submission" date="2023-10" db="EMBL/GenBank/DDBJ databases">
        <authorList>
            <person name="Chen Y."/>
            <person name="Shah S."/>
            <person name="Dougan E. K."/>
            <person name="Thang M."/>
            <person name="Chan C."/>
        </authorList>
    </citation>
    <scope>NUCLEOTIDE SEQUENCE [LARGE SCALE GENOMIC DNA]</scope>
</reference>
<feature type="non-terminal residue" evidence="2">
    <location>
        <position position="1"/>
    </location>
</feature>
<evidence type="ECO:0000256" key="1">
    <source>
        <dbReference type="SAM" id="MobiDB-lite"/>
    </source>
</evidence>
<dbReference type="Proteomes" id="UP001189429">
    <property type="component" value="Unassembled WGS sequence"/>
</dbReference>
<protein>
    <submittedName>
        <fullName evidence="2">Uncharacterized protein</fullName>
    </submittedName>
</protein>
<gene>
    <name evidence="2" type="ORF">PCOR1329_LOCUS48120</name>
</gene>
<evidence type="ECO:0000313" key="2">
    <source>
        <dbReference type="EMBL" id="CAK0858280.1"/>
    </source>
</evidence>
<dbReference type="EMBL" id="CAUYUJ010015806">
    <property type="protein sequence ID" value="CAK0858280.1"/>
    <property type="molecule type" value="Genomic_DNA"/>
</dbReference>
<name>A0ABN9UH60_9DINO</name>
<keyword evidence="3" id="KW-1185">Reference proteome</keyword>